<feature type="transmembrane region" description="Helical" evidence="2">
    <location>
        <begin position="97"/>
        <end position="127"/>
    </location>
</feature>
<keyword evidence="2" id="KW-1133">Transmembrane helix</keyword>
<feature type="transmembrane region" description="Helical" evidence="2">
    <location>
        <begin position="139"/>
        <end position="161"/>
    </location>
</feature>
<dbReference type="EMBL" id="JACAZI010000017">
    <property type="protein sequence ID" value="KAF7342333.1"/>
    <property type="molecule type" value="Genomic_DNA"/>
</dbReference>
<evidence type="ECO:0000313" key="4">
    <source>
        <dbReference type="Proteomes" id="UP000620124"/>
    </source>
</evidence>
<gene>
    <name evidence="3" type="ORF">MVEN_01821700</name>
</gene>
<dbReference type="PANTHER" id="PTHR33048:SF92">
    <property type="entry name" value="INTEGRAL MEMBRANE PROTEIN"/>
    <property type="match status" value="1"/>
</dbReference>
<comment type="caution">
    <text evidence="3">The sequence shown here is derived from an EMBL/GenBank/DDBJ whole genome shotgun (WGS) entry which is preliminary data.</text>
</comment>
<reference evidence="3" key="1">
    <citation type="submission" date="2020-05" db="EMBL/GenBank/DDBJ databases">
        <title>Mycena genomes resolve the evolution of fungal bioluminescence.</title>
        <authorList>
            <person name="Tsai I.J."/>
        </authorList>
    </citation>
    <scope>NUCLEOTIDE SEQUENCE</scope>
    <source>
        <strain evidence="3">CCC161011</strain>
    </source>
</reference>
<protein>
    <recommendedName>
        <fullName evidence="5">Integral membrane protein</fullName>
    </recommendedName>
</protein>
<evidence type="ECO:0008006" key="5">
    <source>
        <dbReference type="Google" id="ProtNLM"/>
    </source>
</evidence>
<keyword evidence="2" id="KW-0812">Transmembrane</keyword>
<dbReference type="InterPro" id="IPR052337">
    <property type="entry name" value="SAT4-like"/>
</dbReference>
<dbReference type="PANTHER" id="PTHR33048">
    <property type="entry name" value="PTH11-LIKE INTEGRAL MEMBRANE PROTEIN (AFU_ORTHOLOGUE AFUA_5G11245)"/>
    <property type="match status" value="1"/>
</dbReference>
<name>A0A8H6XIU9_9AGAR</name>
<dbReference type="Proteomes" id="UP000620124">
    <property type="component" value="Unassembled WGS sequence"/>
</dbReference>
<feature type="transmembrane region" description="Helical" evidence="2">
    <location>
        <begin position="20"/>
        <end position="44"/>
    </location>
</feature>
<evidence type="ECO:0000313" key="3">
    <source>
        <dbReference type="EMBL" id="KAF7342333.1"/>
    </source>
</evidence>
<feature type="region of interest" description="Disordered" evidence="1">
    <location>
        <begin position="257"/>
        <end position="276"/>
    </location>
</feature>
<sequence length="276" mass="30508">MQFFSLWGVLYTDCTSAEAVFYLTGITFYAIVWGSRLSILFSIIRIDPTFERRRRLFWVAVAFVVVSFVLVAQLFWVCDSENSFDSGKNSTHLGCHSPLQMAICQLIIVTADVIADSILLFAPLPLFRNLINKALRRRLTLIFSTCVVTTIVSLVHSVLILSGASQALIAALVEDCVSLIVANIPVIVTTIVDIAGDEDQSRTSETPPLSSMFLYREPVTTRHVPTEGVVSVDLPMHLVSEDRGDNLQPQCTKIIKLTPTPSNQNDLESEQADKGS</sequence>
<evidence type="ECO:0000256" key="1">
    <source>
        <dbReference type="SAM" id="MobiDB-lite"/>
    </source>
</evidence>
<accession>A0A8H6XIU9</accession>
<keyword evidence="2" id="KW-0472">Membrane</keyword>
<evidence type="ECO:0000256" key="2">
    <source>
        <dbReference type="SAM" id="Phobius"/>
    </source>
</evidence>
<dbReference type="AlphaFoldDB" id="A0A8H6XIU9"/>
<proteinExistence type="predicted"/>
<feature type="transmembrane region" description="Helical" evidence="2">
    <location>
        <begin position="56"/>
        <end position="77"/>
    </location>
</feature>
<keyword evidence="4" id="KW-1185">Reference proteome</keyword>
<organism evidence="3 4">
    <name type="scientific">Mycena venus</name>
    <dbReference type="NCBI Taxonomy" id="2733690"/>
    <lineage>
        <taxon>Eukaryota</taxon>
        <taxon>Fungi</taxon>
        <taxon>Dikarya</taxon>
        <taxon>Basidiomycota</taxon>
        <taxon>Agaricomycotina</taxon>
        <taxon>Agaricomycetes</taxon>
        <taxon>Agaricomycetidae</taxon>
        <taxon>Agaricales</taxon>
        <taxon>Marasmiineae</taxon>
        <taxon>Mycenaceae</taxon>
        <taxon>Mycena</taxon>
    </lineage>
</organism>
<dbReference type="OrthoDB" id="444631at2759"/>